<keyword evidence="3" id="KW-1185">Reference proteome</keyword>
<organism evidence="2 3">
    <name type="scientific">Linnemannia gamsii</name>
    <dbReference type="NCBI Taxonomy" id="64522"/>
    <lineage>
        <taxon>Eukaryota</taxon>
        <taxon>Fungi</taxon>
        <taxon>Fungi incertae sedis</taxon>
        <taxon>Mucoromycota</taxon>
        <taxon>Mortierellomycotina</taxon>
        <taxon>Mortierellomycetes</taxon>
        <taxon>Mortierellales</taxon>
        <taxon>Mortierellaceae</taxon>
        <taxon>Linnemannia</taxon>
    </lineage>
</organism>
<name>A0A9P6QPG1_9FUNG</name>
<accession>A0A9P6QPG1</accession>
<gene>
    <name evidence="2" type="ORF">BGZ97_008433</name>
</gene>
<dbReference type="Proteomes" id="UP000823405">
    <property type="component" value="Unassembled WGS sequence"/>
</dbReference>
<dbReference type="EMBL" id="JAAAIN010003859">
    <property type="protein sequence ID" value="KAG0283712.1"/>
    <property type="molecule type" value="Genomic_DNA"/>
</dbReference>
<dbReference type="AlphaFoldDB" id="A0A9P6QPG1"/>
<sequence length="185" mass="20802">MARNLIQYDDKPNTDEEDVDPVANDSPRTTFLPNTQFDRLYVSRFSVYLISAHLTVRNESSNATLPLYRGSFGQPSAFCQHAGALYSTGMSAVSSTPSWRNNLRSSAPMLLVFYFWAVVAPEGTITNSNNTVRGQVHDLTIFENDYLEFYETMPGPRTVDDDLLLMETLPIDSALMLFDLTILMP</sequence>
<evidence type="ECO:0000313" key="2">
    <source>
        <dbReference type="EMBL" id="KAG0283712.1"/>
    </source>
</evidence>
<protein>
    <submittedName>
        <fullName evidence="2">Uncharacterized protein</fullName>
    </submittedName>
</protein>
<comment type="caution">
    <text evidence="2">The sequence shown here is derived from an EMBL/GenBank/DDBJ whole genome shotgun (WGS) entry which is preliminary data.</text>
</comment>
<reference evidence="2" key="1">
    <citation type="journal article" date="2020" name="Fungal Divers.">
        <title>Resolving the Mortierellaceae phylogeny through synthesis of multi-gene phylogenetics and phylogenomics.</title>
        <authorList>
            <person name="Vandepol N."/>
            <person name="Liber J."/>
            <person name="Desiro A."/>
            <person name="Na H."/>
            <person name="Kennedy M."/>
            <person name="Barry K."/>
            <person name="Grigoriev I.V."/>
            <person name="Miller A.N."/>
            <person name="O'Donnell K."/>
            <person name="Stajich J.E."/>
            <person name="Bonito G."/>
        </authorList>
    </citation>
    <scope>NUCLEOTIDE SEQUENCE</scope>
    <source>
        <strain evidence="2">NVP60</strain>
    </source>
</reference>
<feature type="region of interest" description="Disordered" evidence="1">
    <location>
        <begin position="1"/>
        <end position="27"/>
    </location>
</feature>
<proteinExistence type="predicted"/>
<evidence type="ECO:0000313" key="3">
    <source>
        <dbReference type="Proteomes" id="UP000823405"/>
    </source>
</evidence>
<evidence type="ECO:0000256" key="1">
    <source>
        <dbReference type="SAM" id="MobiDB-lite"/>
    </source>
</evidence>